<proteinExistence type="predicted"/>
<dbReference type="EMBL" id="JBDLNU010000001">
    <property type="protein sequence ID" value="MFM1726968.1"/>
    <property type="molecule type" value="Genomic_DNA"/>
</dbReference>
<dbReference type="InterPro" id="IPR038056">
    <property type="entry name" value="YjbR-like_sf"/>
</dbReference>
<name>A0ABW9FQS7_9NOCA</name>
<feature type="region of interest" description="Disordered" evidence="1">
    <location>
        <begin position="1"/>
        <end position="44"/>
    </location>
</feature>
<dbReference type="InterPro" id="IPR058532">
    <property type="entry name" value="YjbR/MT2646/Rv2570-like"/>
</dbReference>
<reference evidence="2 3" key="1">
    <citation type="submission" date="2023-11" db="EMBL/GenBank/DDBJ databases">
        <authorList>
            <person name="Val-Calvo J."/>
            <person name="Scortti M."/>
            <person name="Vazquez-Boland J."/>
        </authorList>
    </citation>
    <scope>NUCLEOTIDE SEQUENCE [LARGE SCALE GENOMIC DNA]</scope>
    <source>
        <strain evidence="2 3">DSM 46662</strain>
    </source>
</reference>
<sequence length="201" mass="22287">MQDPGEPLRRVGRAPTEPYEREETLDDRGDPPSSIVGGDRRPGHRAIRSSKFTIVSPKVLRRWTADAHNRAMVANMSRLERIVDELPEAQRVDIEEWGGHPSFRVRGKNFVFSDADATSLSFKLTKDEAAAVIATESGAEPVGYGLGRHGWVSVRVPRDGTDEWWAQLREWVRTSYTLIAPKTLARVVLAEDAVSTTGGPA</sequence>
<dbReference type="Pfam" id="PF04237">
    <property type="entry name" value="YjbR"/>
    <property type="match status" value="1"/>
</dbReference>
<organism evidence="2 3">
    <name type="scientific">Prescottella soli</name>
    <dbReference type="NCBI Taxonomy" id="1543852"/>
    <lineage>
        <taxon>Bacteria</taxon>
        <taxon>Bacillati</taxon>
        <taxon>Actinomycetota</taxon>
        <taxon>Actinomycetes</taxon>
        <taxon>Mycobacteriales</taxon>
        <taxon>Nocardiaceae</taxon>
        <taxon>Prescottella</taxon>
    </lineage>
</organism>
<protein>
    <submittedName>
        <fullName evidence="2">MmcQ/YjbR family DNA-binding protein</fullName>
    </submittedName>
</protein>
<accession>A0ABW9FQS7</accession>
<evidence type="ECO:0000313" key="2">
    <source>
        <dbReference type="EMBL" id="MFM1726968.1"/>
    </source>
</evidence>
<dbReference type="Gene3D" id="3.90.1150.30">
    <property type="match status" value="1"/>
</dbReference>
<comment type="caution">
    <text evidence="2">The sequence shown here is derived from an EMBL/GenBank/DDBJ whole genome shotgun (WGS) entry which is preliminary data.</text>
</comment>
<keyword evidence="3" id="KW-1185">Reference proteome</keyword>
<evidence type="ECO:0000313" key="3">
    <source>
        <dbReference type="Proteomes" id="UP001629744"/>
    </source>
</evidence>
<feature type="compositionally biased region" description="Basic and acidic residues" evidence="1">
    <location>
        <begin position="18"/>
        <end position="30"/>
    </location>
</feature>
<dbReference type="GO" id="GO:0003677">
    <property type="term" value="F:DNA binding"/>
    <property type="evidence" value="ECO:0007669"/>
    <property type="project" value="UniProtKB-KW"/>
</dbReference>
<dbReference type="Proteomes" id="UP001629744">
    <property type="component" value="Unassembled WGS sequence"/>
</dbReference>
<dbReference type="SUPFAM" id="SSF142906">
    <property type="entry name" value="YjbR-like"/>
    <property type="match status" value="1"/>
</dbReference>
<evidence type="ECO:0000256" key="1">
    <source>
        <dbReference type="SAM" id="MobiDB-lite"/>
    </source>
</evidence>
<keyword evidence="2" id="KW-0238">DNA-binding</keyword>
<gene>
    <name evidence="2" type="ORF">ABEU19_000409</name>
</gene>